<organism evidence="2 3">
    <name type="scientific">Papaver atlanticum</name>
    <dbReference type="NCBI Taxonomy" id="357466"/>
    <lineage>
        <taxon>Eukaryota</taxon>
        <taxon>Viridiplantae</taxon>
        <taxon>Streptophyta</taxon>
        <taxon>Embryophyta</taxon>
        <taxon>Tracheophyta</taxon>
        <taxon>Spermatophyta</taxon>
        <taxon>Magnoliopsida</taxon>
        <taxon>Ranunculales</taxon>
        <taxon>Papaveraceae</taxon>
        <taxon>Papaveroideae</taxon>
        <taxon>Papaver</taxon>
    </lineage>
</organism>
<proteinExistence type="predicted"/>
<evidence type="ECO:0000256" key="1">
    <source>
        <dbReference type="SAM" id="MobiDB-lite"/>
    </source>
</evidence>
<name>A0AAD4SSQ4_9MAGN</name>
<evidence type="ECO:0000313" key="2">
    <source>
        <dbReference type="EMBL" id="KAI3921400.1"/>
    </source>
</evidence>
<accession>A0AAD4SSQ4</accession>
<gene>
    <name evidence="2" type="ORF">MKW98_013334</name>
</gene>
<protein>
    <submittedName>
        <fullName evidence="2">Uncharacterized protein</fullName>
    </submittedName>
</protein>
<dbReference type="Proteomes" id="UP001202328">
    <property type="component" value="Unassembled WGS sequence"/>
</dbReference>
<dbReference type="AlphaFoldDB" id="A0AAD4SSQ4"/>
<feature type="compositionally biased region" description="Low complexity" evidence="1">
    <location>
        <begin position="116"/>
        <end position="129"/>
    </location>
</feature>
<feature type="region of interest" description="Disordered" evidence="1">
    <location>
        <begin position="108"/>
        <end position="189"/>
    </location>
</feature>
<comment type="caution">
    <text evidence="2">The sequence shown here is derived from an EMBL/GenBank/DDBJ whole genome shotgun (WGS) entry which is preliminary data.</text>
</comment>
<keyword evidence="3" id="KW-1185">Reference proteome</keyword>
<feature type="region of interest" description="Disordered" evidence="1">
    <location>
        <begin position="53"/>
        <end position="96"/>
    </location>
</feature>
<evidence type="ECO:0000313" key="3">
    <source>
        <dbReference type="Proteomes" id="UP001202328"/>
    </source>
</evidence>
<dbReference type="EMBL" id="JAJJMB010008687">
    <property type="protein sequence ID" value="KAI3921400.1"/>
    <property type="molecule type" value="Genomic_DNA"/>
</dbReference>
<sequence>MAMMARKSSLLLFRSLTTTTPSFQHLPTKTLITNPHISSPPTSIHHPSQLKPFSRFLCSSPQSPLENEMAAQSTPTLSEKEEPSSPPPFSSSGPIPFWSKEYRLPSSPSLFDKQKPSSSFRSNNSSSPFYTKKQKKPASKSPLSRTKKDKAPSFWPQKKKVSAASSAAPPPPQKSSSQVTIAIKTKTFG</sequence>
<reference evidence="2" key="1">
    <citation type="submission" date="2022-04" db="EMBL/GenBank/DDBJ databases">
        <title>A functionally conserved STORR gene fusion in Papaver species that diverged 16.8 million years ago.</title>
        <authorList>
            <person name="Catania T."/>
        </authorList>
    </citation>
    <scope>NUCLEOTIDE SEQUENCE</scope>
    <source>
        <strain evidence="2">S-188037</strain>
    </source>
</reference>